<reference evidence="1" key="1">
    <citation type="submission" date="2014-09" db="EMBL/GenBank/DDBJ databases">
        <authorList>
            <person name="Magalhaes I.L.F."/>
            <person name="Oliveira U."/>
            <person name="Santos F.R."/>
            <person name="Vidigal T.H.D.A."/>
            <person name="Brescovit A.D."/>
            <person name="Santos A.J."/>
        </authorList>
    </citation>
    <scope>NUCLEOTIDE SEQUENCE</scope>
    <source>
        <tissue evidence="1">Shoot tissue taken approximately 20 cm above the soil surface</tissue>
    </source>
</reference>
<reference evidence="1" key="2">
    <citation type="journal article" date="2015" name="Data Brief">
        <title>Shoot transcriptome of the giant reed, Arundo donax.</title>
        <authorList>
            <person name="Barrero R.A."/>
            <person name="Guerrero F.D."/>
            <person name="Moolhuijzen P."/>
            <person name="Goolsby J.A."/>
            <person name="Tidwell J."/>
            <person name="Bellgard S.E."/>
            <person name="Bellgard M.I."/>
        </authorList>
    </citation>
    <scope>NUCLEOTIDE SEQUENCE</scope>
    <source>
        <tissue evidence="1">Shoot tissue taken approximately 20 cm above the soil surface</tissue>
    </source>
</reference>
<accession>A0A0A9H618</accession>
<proteinExistence type="predicted"/>
<sequence length="33" mass="3847">MKKNTTTLWQPGIPDTNATILFHKCIPRWTYGN</sequence>
<evidence type="ECO:0000313" key="1">
    <source>
        <dbReference type="EMBL" id="JAE30311.1"/>
    </source>
</evidence>
<dbReference type="EMBL" id="GBRH01167585">
    <property type="protein sequence ID" value="JAE30311.1"/>
    <property type="molecule type" value="Transcribed_RNA"/>
</dbReference>
<name>A0A0A9H618_ARUDO</name>
<dbReference type="AlphaFoldDB" id="A0A0A9H618"/>
<organism evidence="1">
    <name type="scientific">Arundo donax</name>
    <name type="common">Giant reed</name>
    <name type="synonym">Donax arundinaceus</name>
    <dbReference type="NCBI Taxonomy" id="35708"/>
    <lineage>
        <taxon>Eukaryota</taxon>
        <taxon>Viridiplantae</taxon>
        <taxon>Streptophyta</taxon>
        <taxon>Embryophyta</taxon>
        <taxon>Tracheophyta</taxon>
        <taxon>Spermatophyta</taxon>
        <taxon>Magnoliopsida</taxon>
        <taxon>Liliopsida</taxon>
        <taxon>Poales</taxon>
        <taxon>Poaceae</taxon>
        <taxon>PACMAD clade</taxon>
        <taxon>Arundinoideae</taxon>
        <taxon>Arundineae</taxon>
        <taxon>Arundo</taxon>
    </lineage>
</organism>
<protein>
    <submittedName>
        <fullName evidence="1">Uncharacterized protein</fullName>
    </submittedName>
</protein>